<protein>
    <recommendedName>
        <fullName evidence="4">Leucine-rich repeat-containing N-terminal plant-type domain-containing protein</fullName>
    </recommendedName>
</protein>
<dbReference type="PANTHER" id="PTHR48060">
    <property type="entry name" value="DNA DAMAGE-REPAIR/TOLERATION PROTEIN DRT100"/>
    <property type="match status" value="1"/>
</dbReference>
<organism evidence="2 3">
    <name type="scientific">Gossypium barbadense</name>
    <name type="common">Sea Island cotton</name>
    <name type="synonym">Hibiscus barbadensis</name>
    <dbReference type="NCBI Taxonomy" id="3634"/>
    <lineage>
        <taxon>Eukaryota</taxon>
        <taxon>Viridiplantae</taxon>
        <taxon>Streptophyta</taxon>
        <taxon>Embryophyta</taxon>
        <taxon>Tracheophyta</taxon>
        <taxon>Spermatophyta</taxon>
        <taxon>Magnoliopsida</taxon>
        <taxon>eudicotyledons</taxon>
        <taxon>Gunneridae</taxon>
        <taxon>Pentapetalae</taxon>
        <taxon>rosids</taxon>
        <taxon>malvids</taxon>
        <taxon>Malvales</taxon>
        <taxon>Malvaceae</taxon>
        <taxon>Malvoideae</taxon>
        <taxon>Gossypium</taxon>
    </lineage>
</organism>
<dbReference type="Proteomes" id="UP000239757">
    <property type="component" value="Unassembled WGS sequence"/>
</dbReference>
<dbReference type="Gene3D" id="3.80.10.10">
    <property type="entry name" value="Ribonuclease Inhibitor"/>
    <property type="match status" value="1"/>
</dbReference>
<proteinExistence type="predicted"/>
<dbReference type="EMBL" id="KZ669858">
    <property type="protein sequence ID" value="PPR84449.1"/>
    <property type="molecule type" value="Genomic_DNA"/>
</dbReference>
<dbReference type="InterPro" id="IPR053211">
    <property type="entry name" value="DNA_repair-toleration"/>
</dbReference>
<dbReference type="SUPFAM" id="SSF52058">
    <property type="entry name" value="L domain-like"/>
    <property type="match status" value="1"/>
</dbReference>
<evidence type="ECO:0000313" key="2">
    <source>
        <dbReference type="EMBL" id="PPR84449.1"/>
    </source>
</evidence>
<gene>
    <name evidence="2" type="ORF">GOBAR_AA36265</name>
</gene>
<dbReference type="OrthoDB" id="687555at2759"/>
<keyword evidence="1" id="KW-0732">Signal</keyword>
<evidence type="ECO:0008006" key="4">
    <source>
        <dbReference type="Google" id="ProtNLM"/>
    </source>
</evidence>
<dbReference type="PANTHER" id="PTHR48060:SF21">
    <property type="entry name" value="L DOMAIN-LIKE PROTEIN"/>
    <property type="match status" value="1"/>
</dbReference>
<dbReference type="InterPro" id="IPR032675">
    <property type="entry name" value="LRR_dom_sf"/>
</dbReference>
<dbReference type="AlphaFoldDB" id="A0A2P5W032"/>
<name>A0A2P5W032_GOSBA</name>
<reference evidence="2 3" key="1">
    <citation type="submission" date="2015-01" db="EMBL/GenBank/DDBJ databases">
        <title>Genome of allotetraploid Gossypium barbadense reveals genomic plasticity and fiber elongation in cotton evolution.</title>
        <authorList>
            <person name="Chen X."/>
            <person name="Liu X."/>
            <person name="Zhao B."/>
            <person name="Zheng H."/>
            <person name="Hu Y."/>
            <person name="Lu G."/>
            <person name="Yang C."/>
            <person name="Chen J."/>
            <person name="Shan C."/>
            <person name="Zhang L."/>
            <person name="Zhou Y."/>
            <person name="Wang L."/>
            <person name="Guo W."/>
            <person name="Bai Y."/>
            <person name="Ruan J."/>
            <person name="Shangguan X."/>
            <person name="Mao Y."/>
            <person name="Jiang J."/>
            <person name="Zhu Y."/>
            <person name="Lei J."/>
            <person name="Kang H."/>
            <person name="Chen S."/>
            <person name="He X."/>
            <person name="Wang R."/>
            <person name="Wang Y."/>
            <person name="Chen J."/>
            <person name="Wang L."/>
            <person name="Yu S."/>
            <person name="Wang B."/>
            <person name="Wei J."/>
            <person name="Song S."/>
            <person name="Lu X."/>
            <person name="Gao Z."/>
            <person name="Gu W."/>
            <person name="Deng X."/>
            <person name="Ma D."/>
            <person name="Wang S."/>
            <person name="Liang W."/>
            <person name="Fang L."/>
            <person name="Cai C."/>
            <person name="Zhu X."/>
            <person name="Zhou B."/>
            <person name="Zhang Y."/>
            <person name="Chen Z."/>
            <person name="Xu S."/>
            <person name="Zhu R."/>
            <person name="Wang S."/>
            <person name="Zhang T."/>
            <person name="Zhao G."/>
        </authorList>
    </citation>
    <scope>NUCLEOTIDE SEQUENCE [LARGE SCALE GENOMIC DNA]</scope>
    <source>
        <strain evidence="3">cv. Xinhai21</strain>
        <tissue evidence="2">Leaf</tissue>
    </source>
</reference>
<sequence length="71" mass="8217">MSHWPGVRCGHKHQRVTKLELKFLKLFGSLSPYIGNLSFLRELSVVGNIYNKIPQEIGRLRRLETLELIKG</sequence>
<accession>A0A2P5W032</accession>
<evidence type="ECO:0000256" key="1">
    <source>
        <dbReference type="ARBA" id="ARBA00022729"/>
    </source>
</evidence>
<evidence type="ECO:0000313" key="3">
    <source>
        <dbReference type="Proteomes" id="UP000239757"/>
    </source>
</evidence>